<feature type="domain" description="F-box" evidence="2">
    <location>
        <begin position="32"/>
        <end position="63"/>
    </location>
</feature>
<keyword evidence="4" id="KW-1185">Reference proteome</keyword>
<evidence type="ECO:0000256" key="1">
    <source>
        <dbReference type="SAM" id="MobiDB-lite"/>
    </source>
</evidence>
<name>A0AAD2PWP8_9STRA</name>
<dbReference type="Proteomes" id="UP001295423">
    <property type="component" value="Unassembled WGS sequence"/>
</dbReference>
<evidence type="ECO:0000259" key="2">
    <source>
        <dbReference type="PROSITE" id="PS50181"/>
    </source>
</evidence>
<protein>
    <recommendedName>
        <fullName evidence="2">F-box domain-containing protein</fullName>
    </recommendedName>
</protein>
<reference evidence="3" key="1">
    <citation type="submission" date="2023-08" db="EMBL/GenBank/DDBJ databases">
        <authorList>
            <person name="Audoor S."/>
            <person name="Bilcke G."/>
        </authorList>
    </citation>
    <scope>NUCLEOTIDE SEQUENCE</scope>
</reference>
<accession>A0AAD2PWP8</accession>
<dbReference type="PROSITE" id="PS50181">
    <property type="entry name" value="FBOX"/>
    <property type="match status" value="1"/>
</dbReference>
<comment type="caution">
    <text evidence="3">The sequence shown here is derived from an EMBL/GenBank/DDBJ whole genome shotgun (WGS) entry which is preliminary data.</text>
</comment>
<dbReference type="EMBL" id="CAKOGP040002091">
    <property type="protein sequence ID" value="CAJ1961461.1"/>
    <property type="molecule type" value="Genomic_DNA"/>
</dbReference>
<sequence length="236" mass="27039">MKSFTRRVLRKPSFRISRRKKKKQKDVATKSPPTLEDLPVELKQQMASFLSVRDLLNLKQTSKCMNGNLGICVISLHLGDRVSQSKIFETVQSPKYFAVSTQCFAAAIPNQESYTYATTISCNLGTNGFGAIWVVEQDLPKMQTLKTLESRGFRSGKIIDSATTTSSRKLVLEFFPKVGKFYQFWINARRLENLHNIELHSVGVPMRPSDHTILQFDIRLQIPRDLHPRISRRNPR</sequence>
<organism evidence="3 4">
    <name type="scientific">Cylindrotheca closterium</name>
    <dbReference type="NCBI Taxonomy" id="2856"/>
    <lineage>
        <taxon>Eukaryota</taxon>
        <taxon>Sar</taxon>
        <taxon>Stramenopiles</taxon>
        <taxon>Ochrophyta</taxon>
        <taxon>Bacillariophyta</taxon>
        <taxon>Bacillariophyceae</taxon>
        <taxon>Bacillariophycidae</taxon>
        <taxon>Bacillariales</taxon>
        <taxon>Bacillariaceae</taxon>
        <taxon>Cylindrotheca</taxon>
    </lineage>
</organism>
<gene>
    <name evidence="3" type="ORF">CYCCA115_LOCUS19208</name>
</gene>
<dbReference type="SUPFAM" id="SSF81383">
    <property type="entry name" value="F-box domain"/>
    <property type="match status" value="1"/>
</dbReference>
<proteinExistence type="predicted"/>
<feature type="compositionally biased region" description="Basic residues" evidence="1">
    <location>
        <begin position="15"/>
        <end position="24"/>
    </location>
</feature>
<evidence type="ECO:0000313" key="3">
    <source>
        <dbReference type="EMBL" id="CAJ1961461.1"/>
    </source>
</evidence>
<evidence type="ECO:0000313" key="4">
    <source>
        <dbReference type="Proteomes" id="UP001295423"/>
    </source>
</evidence>
<dbReference type="AlphaFoldDB" id="A0AAD2PWP8"/>
<feature type="region of interest" description="Disordered" evidence="1">
    <location>
        <begin position="15"/>
        <end position="34"/>
    </location>
</feature>
<dbReference type="InterPro" id="IPR001810">
    <property type="entry name" value="F-box_dom"/>
</dbReference>
<dbReference type="InterPro" id="IPR036047">
    <property type="entry name" value="F-box-like_dom_sf"/>
</dbReference>